<reference evidence="2" key="2">
    <citation type="submission" date="2014-07" db="EMBL/GenBank/DDBJ databases">
        <authorList>
            <person name="Hull J."/>
        </authorList>
    </citation>
    <scope>NUCLEOTIDE SEQUENCE</scope>
</reference>
<evidence type="ECO:0000313" key="2">
    <source>
        <dbReference type="EMBL" id="JAG03091.1"/>
    </source>
</evidence>
<keyword evidence="1" id="KW-0732">Signal</keyword>
<feature type="chain" id="PRO_5002050439" evidence="1">
    <location>
        <begin position="23"/>
        <end position="164"/>
    </location>
</feature>
<feature type="signal peptide" evidence="1">
    <location>
        <begin position="1"/>
        <end position="22"/>
    </location>
</feature>
<dbReference type="AlphaFoldDB" id="A0A0A9W6S6"/>
<feature type="non-terminal residue" evidence="2">
    <location>
        <position position="164"/>
    </location>
</feature>
<feature type="non-terminal residue" evidence="2">
    <location>
        <position position="1"/>
    </location>
</feature>
<protein>
    <submittedName>
        <fullName evidence="2">Replication protein E1</fullName>
    </submittedName>
</protein>
<proteinExistence type="predicted"/>
<reference evidence="2" key="1">
    <citation type="journal article" date="2014" name="PLoS ONE">
        <title>Transcriptome-Based Identification of ABC Transporters in the Western Tarnished Plant Bug Lygus hesperus.</title>
        <authorList>
            <person name="Hull J.J."/>
            <person name="Chaney K."/>
            <person name="Geib S.M."/>
            <person name="Fabrick J.A."/>
            <person name="Brent C.S."/>
            <person name="Walsh D."/>
            <person name="Lavine L.C."/>
        </authorList>
    </citation>
    <scope>NUCLEOTIDE SEQUENCE</scope>
</reference>
<dbReference type="EMBL" id="GBHO01040513">
    <property type="protein sequence ID" value="JAG03091.1"/>
    <property type="molecule type" value="Transcribed_RNA"/>
</dbReference>
<evidence type="ECO:0000256" key="1">
    <source>
        <dbReference type="SAM" id="SignalP"/>
    </source>
</evidence>
<sequence>AQTAATVTGLACILVSYSTAAASRRVAQATVCSSPCYSTPECVTSVVIAPSCARVSSCTHPMTLAPSASLGRARHCKLAPLYPSPRRSMRLNPTRLRTTPATIAAAWFDRLAMETCVSRVYSGAPVSPLQSLTPTRVAPPRCPIPTVCATVDRSSGVLLHAILP</sequence>
<gene>
    <name evidence="2" type="primary">E1_0</name>
    <name evidence="2" type="ORF">CM83_108</name>
</gene>
<organism evidence="2">
    <name type="scientific">Lygus hesperus</name>
    <name type="common">Western plant bug</name>
    <dbReference type="NCBI Taxonomy" id="30085"/>
    <lineage>
        <taxon>Eukaryota</taxon>
        <taxon>Metazoa</taxon>
        <taxon>Ecdysozoa</taxon>
        <taxon>Arthropoda</taxon>
        <taxon>Hexapoda</taxon>
        <taxon>Insecta</taxon>
        <taxon>Pterygota</taxon>
        <taxon>Neoptera</taxon>
        <taxon>Paraneoptera</taxon>
        <taxon>Hemiptera</taxon>
        <taxon>Heteroptera</taxon>
        <taxon>Panheteroptera</taxon>
        <taxon>Cimicomorpha</taxon>
        <taxon>Miridae</taxon>
        <taxon>Mirini</taxon>
        <taxon>Lygus</taxon>
    </lineage>
</organism>
<accession>A0A0A9W6S6</accession>
<name>A0A0A9W6S6_LYGHE</name>